<dbReference type="EMBL" id="JAABOP010000001">
    <property type="protein sequence ID" value="NER09621.1"/>
    <property type="molecule type" value="Genomic_DNA"/>
</dbReference>
<dbReference type="GO" id="GO:0019546">
    <property type="term" value="P:L-arginine deiminase pathway"/>
    <property type="evidence" value="ECO:0007669"/>
    <property type="project" value="TreeGrafter"/>
</dbReference>
<name>A0A6P0U8N1_9FLAO</name>
<dbReference type="PANTHER" id="PTHR47271">
    <property type="entry name" value="ARGININE DEIMINASE"/>
    <property type="match status" value="1"/>
</dbReference>
<comment type="caution">
    <text evidence="4">The sequence shown here is derived from an EMBL/GenBank/DDBJ whole genome shotgun (WGS) entry which is preliminary data.</text>
</comment>
<dbReference type="GO" id="GO:0016990">
    <property type="term" value="F:arginine deiminase activity"/>
    <property type="evidence" value="ECO:0007669"/>
    <property type="project" value="UniProtKB-EC"/>
</dbReference>
<evidence type="ECO:0000256" key="1">
    <source>
        <dbReference type="ARBA" id="ARBA00005213"/>
    </source>
</evidence>
<dbReference type="Pfam" id="PF19420">
    <property type="entry name" value="DDAH_eukar"/>
    <property type="match status" value="1"/>
</dbReference>
<gene>
    <name evidence="4" type="ORF">GWK09_03770</name>
</gene>
<dbReference type="EC" id="3.5.3.6" evidence="2"/>
<comment type="pathway">
    <text evidence="1">Amino-acid degradation; L-arginine degradation via ADI pathway; carbamoyl phosphate from L-arginine: step 1/2.</text>
</comment>
<dbReference type="PANTHER" id="PTHR47271:SF2">
    <property type="entry name" value="ARGININE DEIMINASE"/>
    <property type="match status" value="1"/>
</dbReference>
<evidence type="ECO:0000256" key="3">
    <source>
        <dbReference type="ARBA" id="ARBA00049429"/>
    </source>
</evidence>
<accession>A0A6P0U8N1</accession>
<dbReference type="Proteomes" id="UP000468443">
    <property type="component" value="Unassembled WGS sequence"/>
</dbReference>
<dbReference type="RefSeq" id="WP_163691667.1">
    <property type="nucleotide sequence ID" value="NZ_FXTW01000001.1"/>
</dbReference>
<protein>
    <recommendedName>
        <fullName evidence="2">arginine deiminase</fullName>
        <ecNumber evidence="2">3.5.3.6</ecNumber>
    </recommendedName>
</protein>
<dbReference type="SUPFAM" id="SSF55909">
    <property type="entry name" value="Pentein"/>
    <property type="match status" value="1"/>
</dbReference>
<sequence>MSEEYTSHSEYLPLDKVFVMPAREAFRNEKKALAEWRSLNFTSVPKIQKAFDEYEGFHKTLTDSGAELLYFTGEESLTLDAIYCRDASIITDQGVILCRMGKVLRQGEPASQQRSYESLNIPILGQIEPPGTLEGGDVAWLDRHTLAVGHSYRTNPSGIEQLTGLLRPMGVEVIVVQLPHFRGPSDVFHLMSVLSPIDRDLAAVYSPLIPIAFRNTLLERGYQLVEVPEAEFDSLGCNILATGPRRCVMAKGNPVTEQLLLKAGCQVSTYEGNEISVKGGGGPTCLTRPLRRKI</sequence>
<evidence type="ECO:0000313" key="5">
    <source>
        <dbReference type="Proteomes" id="UP000468443"/>
    </source>
</evidence>
<dbReference type="AlphaFoldDB" id="A0A6P0U8N1"/>
<evidence type="ECO:0000256" key="2">
    <source>
        <dbReference type="ARBA" id="ARBA00012171"/>
    </source>
</evidence>
<reference evidence="4 5" key="1">
    <citation type="submission" date="2020-01" db="EMBL/GenBank/DDBJ databases">
        <title>Muriicola jejuensis KCTC 22299.</title>
        <authorList>
            <person name="Wang G."/>
        </authorList>
    </citation>
    <scope>NUCLEOTIDE SEQUENCE [LARGE SCALE GENOMIC DNA]</scope>
    <source>
        <strain evidence="4 5">KCTC 22299</strain>
    </source>
</reference>
<dbReference type="Gene3D" id="3.75.10.10">
    <property type="entry name" value="L-arginine/glycine Amidinotransferase, Chain A"/>
    <property type="match status" value="1"/>
</dbReference>
<keyword evidence="5" id="KW-1185">Reference proteome</keyword>
<evidence type="ECO:0000313" key="4">
    <source>
        <dbReference type="EMBL" id="NER09621.1"/>
    </source>
</evidence>
<comment type="catalytic activity">
    <reaction evidence="3">
        <text>L-arginine + H2O = L-citrulline + NH4(+)</text>
        <dbReference type="Rhea" id="RHEA:19597"/>
        <dbReference type="ChEBI" id="CHEBI:15377"/>
        <dbReference type="ChEBI" id="CHEBI:28938"/>
        <dbReference type="ChEBI" id="CHEBI:32682"/>
        <dbReference type="ChEBI" id="CHEBI:57743"/>
        <dbReference type="EC" id="3.5.3.6"/>
    </reaction>
</comment>
<organism evidence="4 5">
    <name type="scientific">Muriicola jejuensis</name>
    <dbReference type="NCBI Taxonomy" id="504488"/>
    <lineage>
        <taxon>Bacteria</taxon>
        <taxon>Pseudomonadati</taxon>
        <taxon>Bacteroidota</taxon>
        <taxon>Flavobacteriia</taxon>
        <taxon>Flavobacteriales</taxon>
        <taxon>Flavobacteriaceae</taxon>
        <taxon>Muriicola</taxon>
    </lineage>
</organism>
<proteinExistence type="predicted"/>